<dbReference type="PROSITE" id="PS00028">
    <property type="entry name" value="ZINC_FINGER_C2H2_1"/>
    <property type="match status" value="6"/>
</dbReference>
<feature type="domain" description="C2H2-type" evidence="8">
    <location>
        <begin position="248"/>
        <end position="276"/>
    </location>
</feature>
<dbReference type="AlphaFoldDB" id="A0A195D582"/>
<dbReference type="InterPro" id="IPR013087">
    <property type="entry name" value="Znf_C2H2_type"/>
</dbReference>
<evidence type="ECO:0000256" key="7">
    <source>
        <dbReference type="PROSITE-ProRule" id="PRU00042"/>
    </source>
</evidence>
<keyword evidence="2" id="KW-0479">Metal-binding</keyword>
<evidence type="ECO:0000256" key="2">
    <source>
        <dbReference type="ARBA" id="ARBA00022723"/>
    </source>
</evidence>
<dbReference type="GO" id="GO:0045893">
    <property type="term" value="P:positive regulation of DNA-templated transcription"/>
    <property type="evidence" value="ECO:0007669"/>
    <property type="project" value="UniProtKB-ARBA"/>
</dbReference>
<name>A0A195D582_9HYME</name>
<organism evidence="9 10">
    <name type="scientific">Cyphomyrmex costatus</name>
    <dbReference type="NCBI Taxonomy" id="456900"/>
    <lineage>
        <taxon>Eukaryota</taxon>
        <taxon>Metazoa</taxon>
        <taxon>Ecdysozoa</taxon>
        <taxon>Arthropoda</taxon>
        <taxon>Hexapoda</taxon>
        <taxon>Insecta</taxon>
        <taxon>Pterygota</taxon>
        <taxon>Neoptera</taxon>
        <taxon>Endopterygota</taxon>
        <taxon>Hymenoptera</taxon>
        <taxon>Apocrita</taxon>
        <taxon>Aculeata</taxon>
        <taxon>Formicoidea</taxon>
        <taxon>Formicidae</taxon>
        <taxon>Myrmicinae</taxon>
        <taxon>Cyphomyrmex</taxon>
    </lineage>
</organism>
<accession>A0A195D582</accession>
<keyword evidence="6" id="KW-0539">Nucleus</keyword>
<dbReference type="PROSITE" id="PS50157">
    <property type="entry name" value="ZINC_FINGER_C2H2_2"/>
    <property type="match status" value="6"/>
</dbReference>
<dbReference type="Pfam" id="PF13894">
    <property type="entry name" value="zf-C2H2_4"/>
    <property type="match status" value="1"/>
</dbReference>
<proteinExistence type="predicted"/>
<dbReference type="GO" id="GO:0005634">
    <property type="term" value="C:nucleus"/>
    <property type="evidence" value="ECO:0007669"/>
    <property type="project" value="UniProtKB-SubCell"/>
</dbReference>
<dbReference type="GO" id="GO:0000981">
    <property type="term" value="F:DNA-binding transcription factor activity, RNA polymerase II-specific"/>
    <property type="evidence" value="ECO:0007669"/>
    <property type="project" value="TreeGrafter"/>
</dbReference>
<evidence type="ECO:0000313" key="10">
    <source>
        <dbReference type="Proteomes" id="UP000078542"/>
    </source>
</evidence>
<evidence type="ECO:0000259" key="8">
    <source>
        <dbReference type="PROSITE" id="PS50157"/>
    </source>
</evidence>
<feature type="domain" description="C2H2-type" evidence="8">
    <location>
        <begin position="220"/>
        <end position="247"/>
    </location>
</feature>
<dbReference type="GO" id="GO:0005694">
    <property type="term" value="C:chromosome"/>
    <property type="evidence" value="ECO:0007669"/>
    <property type="project" value="UniProtKB-ARBA"/>
</dbReference>
<dbReference type="FunFam" id="3.30.160.60:FF:001732">
    <property type="entry name" value="Zgc:162936"/>
    <property type="match status" value="1"/>
</dbReference>
<evidence type="ECO:0000256" key="1">
    <source>
        <dbReference type="ARBA" id="ARBA00004123"/>
    </source>
</evidence>
<dbReference type="FunFam" id="3.30.160.60:FF:000145">
    <property type="entry name" value="Zinc finger protein 574"/>
    <property type="match status" value="1"/>
</dbReference>
<reference evidence="9 10" key="1">
    <citation type="submission" date="2016-03" db="EMBL/GenBank/DDBJ databases">
        <title>Cyphomyrmex costatus WGS genome.</title>
        <authorList>
            <person name="Nygaard S."/>
            <person name="Hu H."/>
            <person name="Boomsma J."/>
            <person name="Zhang G."/>
        </authorList>
    </citation>
    <scope>NUCLEOTIDE SEQUENCE [LARGE SCALE GENOMIC DNA]</scope>
    <source>
        <strain evidence="9">MS0001</strain>
        <tissue evidence="9">Whole body</tissue>
    </source>
</reference>
<keyword evidence="3" id="KW-0677">Repeat</keyword>
<dbReference type="GO" id="GO:0008270">
    <property type="term" value="F:zinc ion binding"/>
    <property type="evidence" value="ECO:0007669"/>
    <property type="project" value="UniProtKB-KW"/>
</dbReference>
<dbReference type="Pfam" id="PF13912">
    <property type="entry name" value="zf-C2H2_6"/>
    <property type="match status" value="1"/>
</dbReference>
<evidence type="ECO:0000313" key="9">
    <source>
        <dbReference type="EMBL" id="KYN07584.1"/>
    </source>
</evidence>
<evidence type="ECO:0000256" key="6">
    <source>
        <dbReference type="ARBA" id="ARBA00023242"/>
    </source>
</evidence>
<keyword evidence="4 7" id="KW-0863">Zinc-finger</keyword>
<dbReference type="STRING" id="456900.A0A195D582"/>
<dbReference type="PANTHER" id="PTHR24394:SF29">
    <property type="entry name" value="MYONEURIN"/>
    <property type="match status" value="1"/>
</dbReference>
<feature type="domain" description="C2H2-type" evidence="8">
    <location>
        <begin position="95"/>
        <end position="122"/>
    </location>
</feature>
<comment type="subcellular location">
    <subcellularLocation>
        <location evidence="1">Nucleus</location>
    </subcellularLocation>
</comment>
<keyword evidence="5" id="KW-0862">Zinc</keyword>
<feature type="domain" description="C2H2-type" evidence="8">
    <location>
        <begin position="178"/>
        <end position="206"/>
    </location>
</feature>
<protein>
    <recommendedName>
        <fullName evidence="8">C2H2-type domain-containing protein</fullName>
    </recommendedName>
</protein>
<feature type="domain" description="C2H2-type" evidence="8">
    <location>
        <begin position="150"/>
        <end position="177"/>
    </location>
</feature>
<sequence>MILIAKPEKIKSTRPLARAHRTNYLWPISMTLCTRLDLEQAFLEAGLAPETAARYRLETGKARPRKAIREEIGSISSAEKKSIARTTPRDIGVLHKCGTCNKEFKYTTHLRDHEKTHTGEKPYQCEFCKYKCGDERFKSNKDLYAGGKSHQCGTCNKEFKYTTHLRRHERTHTGEKPYQCEFCKYKCGQKVHLTRHVKLKHNNDERFKSNKDLYAGGVLHKCGTCNKEFKYTTHLRDHERTHTGEKPYQCEFCENKFSRKDGLIHHVKTKHKNDERLKSNEELYTGGESYKCGTCNKEFKNKAHLHIHDRTHIGEKPYHCEFCGDMFRWVHP</sequence>
<dbReference type="SMART" id="SM00355">
    <property type="entry name" value="ZnF_C2H2"/>
    <property type="match status" value="6"/>
</dbReference>
<dbReference type="SUPFAM" id="SSF57667">
    <property type="entry name" value="beta-beta-alpha zinc fingers"/>
    <property type="match status" value="4"/>
</dbReference>
<evidence type="ECO:0000256" key="5">
    <source>
        <dbReference type="ARBA" id="ARBA00022833"/>
    </source>
</evidence>
<feature type="domain" description="C2H2-type" evidence="8">
    <location>
        <begin position="290"/>
        <end position="317"/>
    </location>
</feature>
<gene>
    <name evidence="9" type="ORF">ALC62_01404</name>
</gene>
<evidence type="ECO:0000256" key="3">
    <source>
        <dbReference type="ARBA" id="ARBA00022737"/>
    </source>
</evidence>
<evidence type="ECO:0000256" key="4">
    <source>
        <dbReference type="ARBA" id="ARBA00022771"/>
    </source>
</evidence>
<dbReference type="Pfam" id="PF00096">
    <property type="entry name" value="zf-C2H2"/>
    <property type="match status" value="3"/>
</dbReference>
<dbReference type="PANTHER" id="PTHR24394">
    <property type="entry name" value="ZINC FINGER PROTEIN"/>
    <property type="match status" value="1"/>
</dbReference>
<dbReference type="EMBL" id="KQ976881">
    <property type="protein sequence ID" value="KYN07584.1"/>
    <property type="molecule type" value="Genomic_DNA"/>
</dbReference>
<dbReference type="GO" id="GO:0043565">
    <property type="term" value="F:sequence-specific DNA binding"/>
    <property type="evidence" value="ECO:0007669"/>
    <property type="project" value="UniProtKB-ARBA"/>
</dbReference>
<dbReference type="FunFam" id="3.30.160.60:FF:002402">
    <property type="entry name" value="Zinc finger protein 347"/>
    <property type="match status" value="1"/>
</dbReference>
<dbReference type="Proteomes" id="UP000078542">
    <property type="component" value="Unassembled WGS sequence"/>
</dbReference>
<dbReference type="InterPro" id="IPR036236">
    <property type="entry name" value="Znf_C2H2_sf"/>
</dbReference>
<keyword evidence="10" id="KW-1185">Reference proteome</keyword>
<dbReference type="Gene3D" id="3.30.160.60">
    <property type="entry name" value="Classic Zinc Finger"/>
    <property type="match status" value="6"/>
</dbReference>